<dbReference type="GO" id="GO:0022857">
    <property type="term" value="F:transmembrane transporter activity"/>
    <property type="evidence" value="ECO:0007669"/>
    <property type="project" value="InterPro"/>
</dbReference>
<dbReference type="PROSITE" id="PS50850">
    <property type="entry name" value="MFS"/>
    <property type="match status" value="1"/>
</dbReference>
<evidence type="ECO:0000256" key="4">
    <source>
        <dbReference type="ARBA" id="ARBA00023136"/>
    </source>
</evidence>
<dbReference type="SUPFAM" id="SSF103473">
    <property type="entry name" value="MFS general substrate transporter"/>
    <property type="match status" value="1"/>
</dbReference>
<feature type="signal peptide" evidence="6">
    <location>
        <begin position="1"/>
        <end position="25"/>
    </location>
</feature>
<dbReference type="PANTHER" id="PTHR11662">
    <property type="entry name" value="SOLUTE CARRIER FAMILY 17"/>
    <property type="match status" value="1"/>
</dbReference>
<organism evidence="10">
    <name type="scientific">Soboliphyme baturini</name>
    <dbReference type="NCBI Taxonomy" id="241478"/>
    <lineage>
        <taxon>Eukaryota</taxon>
        <taxon>Metazoa</taxon>
        <taxon>Ecdysozoa</taxon>
        <taxon>Nematoda</taxon>
        <taxon>Enoplea</taxon>
        <taxon>Dorylaimia</taxon>
        <taxon>Dioctophymatida</taxon>
        <taxon>Dioctophymatoidea</taxon>
        <taxon>Soboliphymatidae</taxon>
        <taxon>Soboliphyme</taxon>
    </lineage>
</organism>
<accession>A0A183IXD2</accession>
<dbReference type="EMBL" id="UZAM01011440">
    <property type="protein sequence ID" value="VDP16251.1"/>
    <property type="molecule type" value="Genomic_DNA"/>
</dbReference>
<reference evidence="8 9" key="2">
    <citation type="submission" date="2018-11" db="EMBL/GenBank/DDBJ databases">
        <authorList>
            <consortium name="Pathogen Informatics"/>
        </authorList>
    </citation>
    <scope>NUCLEOTIDE SEQUENCE [LARGE SCALE GENOMIC DNA]</scope>
</reference>
<keyword evidence="6" id="KW-0732">Signal</keyword>
<dbReference type="GO" id="GO:0006820">
    <property type="term" value="P:monoatomic anion transport"/>
    <property type="evidence" value="ECO:0007669"/>
    <property type="project" value="TreeGrafter"/>
</dbReference>
<dbReference type="WBParaSite" id="SBAD_0000858901-mRNA-1">
    <property type="protein sequence ID" value="SBAD_0000858901-mRNA-1"/>
    <property type="gene ID" value="SBAD_0000858901"/>
</dbReference>
<name>A0A183IXD2_9BILA</name>
<feature type="transmembrane region" description="Helical" evidence="5">
    <location>
        <begin position="79"/>
        <end position="98"/>
    </location>
</feature>
<dbReference type="InterPro" id="IPR011701">
    <property type="entry name" value="MFS"/>
</dbReference>
<feature type="domain" description="Major facilitator superfamily (MFS) profile" evidence="7">
    <location>
        <begin position="13"/>
        <end position="132"/>
    </location>
</feature>
<sequence length="132" mass="14214">MCRTSCKCFPSRLVCLCSLANFINAADRVLMPIAILGLAKEYGYSLYQQGWILSAFPAGYISSQIAGSCAGAQFGGHRLLAFIVFMWSVSTLVTPKLPSLYSLLIARVVLGIGEGLGMGCLLSVMFILPIRL</sequence>
<evidence type="ECO:0000259" key="7">
    <source>
        <dbReference type="PROSITE" id="PS50850"/>
    </source>
</evidence>
<keyword evidence="9" id="KW-1185">Reference proteome</keyword>
<feature type="transmembrane region" description="Helical" evidence="5">
    <location>
        <begin position="49"/>
        <end position="67"/>
    </location>
</feature>
<dbReference type="InterPro" id="IPR036259">
    <property type="entry name" value="MFS_trans_sf"/>
</dbReference>
<evidence type="ECO:0000313" key="9">
    <source>
        <dbReference type="Proteomes" id="UP000270296"/>
    </source>
</evidence>
<evidence type="ECO:0000313" key="10">
    <source>
        <dbReference type="WBParaSite" id="SBAD_0000858901-mRNA-1"/>
    </source>
</evidence>
<dbReference type="Pfam" id="PF07690">
    <property type="entry name" value="MFS_1"/>
    <property type="match status" value="1"/>
</dbReference>
<dbReference type="InterPro" id="IPR050382">
    <property type="entry name" value="MFS_Na/Anion_cotransporter"/>
</dbReference>
<feature type="transmembrane region" description="Helical" evidence="5">
    <location>
        <begin position="104"/>
        <end position="128"/>
    </location>
</feature>
<evidence type="ECO:0000256" key="3">
    <source>
        <dbReference type="ARBA" id="ARBA00022989"/>
    </source>
</evidence>
<protein>
    <submittedName>
        <fullName evidence="10">MFS domain-containing protein</fullName>
    </submittedName>
</protein>
<evidence type="ECO:0000313" key="8">
    <source>
        <dbReference type="EMBL" id="VDP16251.1"/>
    </source>
</evidence>
<dbReference type="AlphaFoldDB" id="A0A183IXD2"/>
<evidence type="ECO:0000256" key="5">
    <source>
        <dbReference type="SAM" id="Phobius"/>
    </source>
</evidence>
<evidence type="ECO:0000256" key="6">
    <source>
        <dbReference type="SAM" id="SignalP"/>
    </source>
</evidence>
<dbReference type="GO" id="GO:0016020">
    <property type="term" value="C:membrane"/>
    <property type="evidence" value="ECO:0007669"/>
    <property type="project" value="UniProtKB-SubCell"/>
</dbReference>
<dbReference type="OrthoDB" id="5849588at2759"/>
<dbReference type="InterPro" id="IPR020846">
    <property type="entry name" value="MFS_dom"/>
</dbReference>
<evidence type="ECO:0000256" key="1">
    <source>
        <dbReference type="ARBA" id="ARBA00004141"/>
    </source>
</evidence>
<keyword evidence="4 5" id="KW-0472">Membrane</keyword>
<evidence type="ECO:0000256" key="2">
    <source>
        <dbReference type="ARBA" id="ARBA00022692"/>
    </source>
</evidence>
<reference evidence="10" key="1">
    <citation type="submission" date="2016-06" db="UniProtKB">
        <authorList>
            <consortium name="WormBaseParasite"/>
        </authorList>
    </citation>
    <scope>IDENTIFICATION</scope>
</reference>
<feature type="chain" id="PRO_5043140269" evidence="6">
    <location>
        <begin position="26"/>
        <end position="132"/>
    </location>
</feature>
<proteinExistence type="predicted"/>
<keyword evidence="3 5" id="KW-1133">Transmembrane helix</keyword>
<dbReference type="PANTHER" id="PTHR11662:SF40">
    <property type="entry name" value="MAJOR FACILITATOR SUPERFAMILY (MFS) PROFILE DOMAIN-CONTAINING PROTEIN"/>
    <property type="match status" value="1"/>
</dbReference>
<gene>
    <name evidence="8" type="ORF">SBAD_LOCUS8280</name>
</gene>
<keyword evidence="2 5" id="KW-0812">Transmembrane</keyword>
<comment type="subcellular location">
    <subcellularLocation>
        <location evidence="1">Membrane</location>
        <topology evidence="1">Multi-pass membrane protein</topology>
    </subcellularLocation>
</comment>
<dbReference type="Gene3D" id="1.20.1250.20">
    <property type="entry name" value="MFS general substrate transporter like domains"/>
    <property type="match status" value="1"/>
</dbReference>
<dbReference type="Proteomes" id="UP000270296">
    <property type="component" value="Unassembled WGS sequence"/>
</dbReference>